<dbReference type="InterPro" id="IPR011990">
    <property type="entry name" value="TPR-like_helical_dom_sf"/>
</dbReference>
<dbReference type="AlphaFoldDB" id="A0A9W6PY44"/>
<dbReference type="SUPFAM" id="SSF48452">
    <property type="entry name" value="TPR-like"/>
    <property type="match status" value="2"/>
</dbReference>
<dbReference type="Gene3D" id="1.25.40.10">
    <property type="entry name" value="Tetratricopeptide repeat domain"/>
    <property type="match status" value="2"/>
</dbReference>
<accession>A0A9W6PY44</accession>
<name>A0A9W6PY44_9ACTN</name>
<protein>
    <recommendedName>
        <fullName evidence="4">Tetratricopeptide repeat protein</fullName>
    </recommendedName>
</protein>
<proteinExistence type="predicted"/>
<evidence type="ECO:0000313" key="3">
    <source>
        <dbReference type="Proteomes" id="UP001165124"/>
    </source>
</evidence>
<organism evidence="2 3">
    <name type="scientific">Actinomadura rubrobrunea</name>
    <dbReference type="NCBI Taxonomy" id="115335"/>
    <lineage>
        <taxon>Bacteria</taxon>
        <taxon>Bacillati</taxon>
        <taxon>Actinomycetota</taxon>
        <taxon>Actinomycetes</taxon>
        <taxon>Streptosporangiales</taxon>
        <taxon>Thermomonosporaceae</taxon>
        <taxon>Actinomadura</taxon>
    </lineage>
</organism>
<comment type="caution">
    <text evidence="2">The sequence shown here is derived from an EMBL/GenBank/DDBJ whole genome shotgun (WGS) entry which is preliminary data.</text>
</comment>
<feature type="region of interest" description="Disordered" evidence="1">
    <location>
        <begin position="140"/>
        <end position="159"/>
    </location>
</feature>
<evidence type="ECO:0008006" key="4">
    <source>
        <dbReference type="Google" id="ProtNLM"/>
    </source>
</evidence>
<evidence type="ECO:0000256" key="1">
    <source>
        <dbReference type="SAM" id="MobiDB-lite"/>
    </source>
</evidence>
<reference evidence="2" key="1">
    <citation type="submission" date="2023-02" db="EMBL/GenBank/DDBJ databases">
        <title>Actinomadura rubrobrunea NBRC 14622.</title>
        <authorList>
            <person name="Ichikawa N."/>
            <person name="Sato H."/>
            <person name="Tonouchi N."/>
        </authorList>
    </citation>
    <scope>NUCLEOTIDE SEQUENCE</scope>
    <source>
        <strain evidence="2">NBRC 14622</strain>
    </source>
</reference>
<dbReference type="RefSeq" id="WP_067909288.1">
    <property type="nucleotide sequence ID" value="NZ_BSRZ01000015.1"/>
</dbReference>
<gene>
    <name evidence="2" type="ORF">Arub01_47830</name>
</gene>
<dbReference type="Proteomes" id="UP001165124">
    <property type="component" value="Unassembled WGS sequence"/>
</dbReference>
<sequence length="385" mass="41494">MPDESRAVASEQGELDADAVAALVNGSQELAAAGRLDEAVADLRRAVPAARRLFDRDPVRYRVVLVVALLNLEGRLAASGRAEETVPLLKEIVARTADYRPEEAAAGTPESLLGYRLGALRRLARRLRADGDLDGAIAAATAARDESPRPAEPPTADDIARAERLVSAELLLARLLEEAGRGEESIAVGESAVADARVMKRPDGREAVSLGDAALDVGLRLLARDRLEDAARHLRQAVEVYRSHADDPGHPDIAANLPLAANRLGVALSMLHRDAEAVPYFEEAVRRSRRRDAADPEVRDELASYLRDLAVCLIQLDRDTDAVAALAEAADLYRPPAEGGSAFHRERLGEVLGRLWRGLAVLGREEESAKVRAEWSALTEVSPSP</sequence>
<dbReference type="EMBL" id="BSRZ01000015">
    <property type="protein sequence ID" value="GLW66539.1"/>
    <property type="molecule type" value="Genomic_DNA"/>
</dbReference>
<evidence type="ECO:0000313" key="2">
    <source>
        <dbReference type="EMBL" id="GLW66539.1"/>
    </source>
</evidence>
<keyword evidence="3" id="KW-1185">Reference proteome</keyword>
<dbReference type="Pfam" id="PF13374">
    <property type="entry name" value="TPR_10"/>
    <property type="match status" value="3"/>
</dbReference>